<comment type="caution">
    <text evidence="8">The sequence shown here is derived from an EMBL/GenBank/DDBJ whole genome shotgun (WGS) entry which is preliminary data.</text>
</comment>
<dbReference type="AlphaFoldDB" id="A0A1Q5ZVU9"/>
<sequence length="456" mass="52109">MKKYYVIQVWMVAILVLLNTSCKKYLDAKSDAKLVTPQTLQDLQGLLDDANLMNLKTTPGYNESSTDDYFWLPITFNSQPITTQNLYQWIPIDIRYGNDWNQGYLPVYNANLSLELLDKIPQTAANKQQWDNIKGSALFFRAYYFLLLAMQYAKAYDGNTADTDLGIVLRLKSDFNIPSTRASVRGSYQQVITDLTASLDYLPDYPLNLLRPSKGAAYALLARTYLYMHQYDVALTYANKALVLNSYLMNYNSDPFIISLTTAVPFKKFNGETIFYTEMASTLNLNSTTRARIDTVLYGKYNTNDLRKTAFFKANAGYQQYKGSYAANASTFFSGIATDELYLNRAECYAYLNNVNSAMDDLNYLLKKRWKSTVAYTPISATDRTDALTKVRLERRKELLMRGLRWMDIKRLNKEGENIVLTRNINGKIVTLQPNASYYALPIPVDIIEQSGIQQN</sequence>
<dbReference type="Pfam" id="PF14322">
    <property type="entry name" value="SusD-like_3"/>
    <property type="match status" value="1"/>
</dbReference>
<dbReference type="InterPro" id="IPR012944">
    <property type="entry name" value="SusD_RagB_dom"/>
</dbReference>
<organism evidence="8 9">
    <name type="scientific">Mucilaginibacter polytrichastri</name>
    <dbReference type="NCBI Taxonomy" id="1302689"/>
    <lineage>
        <taxon>Bacteria</taxon>
        <taxon>Pseudomonadati</taxon>
        <taxon>Bacteroidota</taxon>
        <taxon>Sphingobacteriia</taxon>
        <taxon>Sphingobacteriales</taxon>
        <taxon>Sphingobacteriaceae</taxon>
        <taxon>Mucilaginibacter</taxon>
    </lineage>
</organism>
<dbReference type="InterPro" id="IPR033985">
    <property type="entry name" value="SusD-like_N"/>
</dbReference>
<keyword evidence="5" id="KW-0998">Cell outer membrane</keyword>
<dbReference type="SUPFAM" id="SSF48452">
    <property type="entry name" value="TPR-like"/>
    <property type="match status" value="1"/>
</dbReference>
<evidence type="ECO:0000313" key="9">
    <source>
        <dbReference type="Proteomes" id="UP000186720"/>
    </source>
</evidence>
<evidence type="ECO:0000256" key="4">
    <source>
        <dbReference type="ARBA" id="ARBA00023136"/>
    </source>
</evidence>
<evidence type="ECO:0008006" key="10">
    <source>
        <dbReference type="Google" id="ProtNLM"/>
    </source>
</evidence>
<dbReference type="GO" id="GO:0009279">
    <property type="term" value="C:cell outer membrane"/>
    <property type="evidence" value="ECO:0007669"/>
    <property type="project" value="UniProtKB-SubCell"/>
</dbReference>
<evidence type="ECO:0000313" key="8">
    <source>
        <dbReference type="EMBL" id="OKS85895.1"/>
    </source>
</evidence>
<dbReference type="Proteomes" id="UP000186720">
    <property type="component" value="Unassembled WGS sequence"/>
</dbReference>
<proteinExistence type="inferred from homology"/>
<comment type="subcellular location">
    <subcellularLocation>
        <location evidence="1">Cell outer membrane</location>
    </subcellularLocation>
</comment>
<evidence type="ECO:0000259" key="6">
    <source>
        <dbReference type="Pfam" id="PF07980"/>
    </source>
</evidence>
<evidence type="ECO:0000256" key="1">
    <source>
        <dbReference type="ARBA" id="ARBA00004442"/>
    </source>
</evidence>
<gene>
    <name evidence="8" type="ORF">RG47T_1341</name>
</gene>
<comment type="similarity">
    <text evidence="2">Belongs to the SusD family.</text>
</comment>
<dbReference type="Gene3D" id="1.25.40.390">
    <property type="match status" value="1"/>
</dbReference>
<keyword evidence="3" id="KW-0732">Signal</keyword>
<reference evidence="8 9" key="1">
    <citation type="submission" date="2016-11" db="EMBL/GenBank/DDBJ databases">
        <title>Whole Genome Sequencing of Mucilaginibacter polytrichastri RG4-7(T) isolated from the moss sample.</title>
        <authorList>
            <person name="Li Y."/>
        </authorList>
    </citation>
    <scope>NUCLEOTIDE SEQUENCE [LARGE SCALE GENOMIC DNA]</scope>
    <source>
        <strain evidence="8 9">RG4-7</strain>
    </source>
</reference>
<protein>
    <recommendedName>
        <fullName evidence="10">SusD-like N-terminal domain-containing protein</fullName>
    </recommendedName>
</protein>
<feature type="domain" description="SusD-like N-terminal" evidence="7">
    <location>
        <begin position="24"/>
        <end position="226"/>
    </location>
</feature>
<dbReference type="Pfam" id="PF07980">
    <property type="entry name" value="SusD_RagB"/>
    <property type="match status" value="1"/>
</dbReference>
<evidence type="ECO:0000256" key="2">
    <source>
        <dbReference type="ARBA" id="ARBA00006275"/>
    </source>
</evidence>
<dbReference type="STRING" id="1302689.RG47T_1341"/>
<feature type="domain" description="RagB/SusD" evidence="6">
    <location>
        <begin position="315"/>
        <end position="437"/>
    </location>
</feature>
<evidence type="ECO:0000256" key="5">
    <source>
        <dbReference type="ARBA" id="ARBA00023237"/>
    </source>
</evidence>
<name>A0A1Q5ZVU9_9SPHI</name>
<evidence type="ECO:0000256" key="3">
    <source>
        <dbReference type="ARBA" id="ARBA00022729"/>
    </source>
</evidence>
<accession>A0A1Q5ZVU9</accession>
<keyword evidence="4" id="KW-0472">Membrane</keyword>
<evidence type="ECO:0000259" key="7">
    <source>
        <dbReference type="Pfam" id="PF14322"/>
    </source>
</evidence>
<dbReference type="InterPro" id="IPR011990">
    <property type="entry name" value="TPR-like_helical_dom_sf"/>
</dbReference>
<keyword evidence="9" id="KW-1185">Reference proteome</keyword>
<dbReference type="OrthoDB" id="653598at2"/>
<dbReference type="RefSeq" id="WP_074488668.1">
    <property type="nucleotide sequence ID" value="NZ_FPAM01000002.1"/>
</dbReference>
<dbReference type="EMBL" id="MPPL01000001">
    <property type="protein sequence ID" value="OKS85895.1"/>
    <property type="molecule type" value="Genomic_DNA"/>
</dbReference>